<evidence type="ECO:0008006" key="3">
    <source>
        <dbReference type="Google" id="ProtNLM"/>
    </source>
</evidence>
<feature type="coiled-coil region" evidence="1">
    <location>
        <begin position="32"/>
        <end position="125"/>
    </location>
</feature>
<evidence type="ECO:0000313" key="2">
    <source>
        <dbReference type="EMBL" id="CAE0414197.1"/>
    </source>
</evidence>
<protein>
    <recommendedName>
        <fullName evidence="3">Cilia- and flagella-associated protein 157</fullName>
    </recommendedName>
</protein>
<name>A0A7S3L8N7_9STRA</name>
<dbReference type="EMBL" id="HBIM01014216">
    <property type="protein sequence ID" value="CAE0414197.1"/>
    <property type="molecule type" value="Transcribed_RNA"/>
</dbReference>
<reference evidence="2" key="1">
    <citation type="submission" date="2021-01" db="EMBL/GenBank/DDBJ databases">
        <authorList>
            <person name="Corre E."/>
            <person name="Pelletier E."/>
            <person name="Niang G."/>
            <person name="Scheremetjew M."/>
            <person name="Finn R."/>
            <person name="Kale V."/>
            <person name="Holt S."/>
            <person name="Cochrane G."/>
            <person name="Meng A."/>
            <person name="Brown T."/>
            <person name="Cohen L."/>
        </authorList>
    </citation>
    <scope>NUCLEOTIDE SEQUENCE</scope>
    <source>
        <strain evidence="2">CCMP127</strain>
    </source>
</reference>
<gene>
    <name evidence="2" type="ORF">ACOF00016_LOCUS11440</name>
</gene>
<accession>A0A7S3L8N7</accession>
<keyword evidence="1" id="KW-0175">Coiled coil</keyword>
<dbReference type="AlphaFoldDB" id="A0A7S3L8N7"/>
<evidence type="ECO:0000256" key="1">
    <source>
        <dbReference type="SAM" id="Coils"/>
    </source>
</evidence>
<sequence length="237" mass="26290">METVTMEKEHTEFMIEQVNKDPTFAAQLVGDLLKIKDENEHLRDQVAALKQMEIEAQQALRQARGISTYLKGKQGELQKHEKESQLALRQANGISTYLKSKNESLENRLKDAERVEMEAQQALRQARGVSAYLKSKNASLEKKLAASKTEKSAQTALRQARQASLTIRSSITADNLVPPEEKALLQVEPNEHILIASSDVESEDHETDYVPNEGSLSINDVVGLFGLVIVGLVVAAK</sequence>
<organism evidence="2">
    <name type="scientific">Amphora coffeiformis</name>
    <dbReference type="NCBI Taxonomy" id="265554"/>
    <lineage>
        <taxon>Eukaryota</taxon>
        <taxon>Sar</taxon>
        <taxon>Stramenopiles</taxon>
        <taxon>Ochrophyta</taxon>
        <taxon>Bacillariophyta</taxon>
        <taxon>Bacillariophyceae</taxon>
        <taxon>Bacillariophycidae</taxon>
        <taxon>Thalassiophysales</taxon>
        <taxon>Catenulaceae</taxon>
        <taxon>Amphora</taxon>
    </lineage>
</organism>
<proteinExistence type="predicted"/>